<dbReference type="InterPro" id="IPR016181">
    <property type="entry name" value="Acyl_CoA_acyltransferase"/>
</dbReference>
<dbReference type="EC" id="2.3.1.97" evidence="2"/>
<feature type="domain" description="Glycylpeptide N-tetradecanoyltransferase N-terminal" evidence="7">
    <location>
        <begin position="177"/>
        <end position="240"/>
    </location>
</feature>
<dbReference type="GO" id="GO:0004379">
    <property type="term" value="F:glycylpeptide N-tetradecanoyltransferase activity"/>
    <property type="evidence" value="ECO:0007669"/>
    <property type="project" value="UniProtKB-EC"/>
</dbReference>
<keyword evidence="4" id="KW-0012">Acyltransferase</keyword>
<dbReference type="Gene3D" id="3.40.630.170">
    <property type="match status" value="1"/>
</dbReference>
<dbReference type="Proteomes" id="UP000762676">
    <property type="component" value="Unassembled WGS sequence"/>
</dbReference>
<dbReference type="InterPro" id="IPR000903">
    <property type="entry name" value="NMT"/>
</dbReference>
<comment type="similarity">
    <text evidence="1">Belongs to the NMT family.</text>
</comment>
<organism evidence="8 9">
    <name type="scientific">Elysia marginata</name>
    <dbReference type="NCBI Taxonomy" id="1093978"/>
    <lineage>
        <taxon>Eukaryota</taxon>
        <taxon>Metazoa</taxon>
        <taxon>Spiralia</taxon>
        <taxon>Lophotrochozoa</taxon>
        <taxon>Mollusca</taxon>
        <taxon>Gastropoda</taxon>
        <taxon>Heterobranchia</taxon>
        <taxon>Euthyneura</taxon>
        <taxon>Panpulmonata</taxon>
        <taxon>Sacoglossa</taxon>
        <taxon>Placobranchoidea</taxon>
        <taxon>Plakobranchidae</taxon>
        <taxon>Elysia</taxon>
    </lineage>
</organism>
<proteinExistence type="inferred from homology"/>
<feature type="compositionally biased region" description="Acidic residues" evidence="6">
    <location>
        <begin position="22"/>
        <end position="34"/>
    </location>
</feature>
<sequence length="308" mass="34891">MADVDSLHDLSDTETDPNGLEVDADDEEAAEESVDPSLRKKSKKKKRKTRDVERSSGDSDGQGQDGPELKHLEVQDNVCVSHSGMEADSESQGSHDSKTDAASTNNVGADATAAIKNISDNQKLANLTQIQSALELLTMPQGAAPKSIDEAKKKKYQFWETQPVPKFDEDITVNEEIELDKPPSEIRQEPLSLPHLFMWDTLDISEPLILKELYTLLNENYVEDDDNMFRFDYSPEFLQCYCRVQHLTSLLTMEPHTESMGPHPAHTMPLQYVMFWGYSVGKCLSVMFNVYSDSFFCCFNVCWKNQWF</sequence>
<name>A0AAV4J1A0_9GAST</name>
<evidence type="ECO:0000256" key="3">
    <source>
        <dbReference type="ARBA" id="ARBA00022679"/>
    </source>
</evidence>
<evidence type="ECO:0000256" key="5">
    <source>
        <dbReference type="ARBA" id="ARBA00031242"/>
    </source>
</evidence>
<gene>
    <name evidence="8" type="ORF">ElyMa_004960600</name>
</gene>
<dbReference type="GO" id="GO:0005737">
    <property type="term" value="C:cytoplasm"/>
    <property type="evidence" value="ECO:0007669"/>
    <property type="project" value="TreeGrafter"/>
</dbReference>
<feature type="region of interest" description="Disordered" evidence="6">
    <location>
        <begin position="1"/>
        <end position="104"/>
    </location>
</feature>
<evidence type="ECO:0000313" key="9">
    <source>
        <dbReference type="Proteomes" id="UP000762676"/>
    </source>
</evidence>
<evidence type="ECO:0000259" key="7">
    <source>
        <dbReference type="Pfam" id="PF01233"/>
    </source>
</evidence>
<dbReference type="PANTHER" id="PTHR11377:SF5">
    <property type="entry name" value="GLYCYLPEPTIDE N-TETRADECANOYLTRANSFERASE"/>
    <property type="match status" value="1"/>
</dbReference>
<evidence type="ECO:0000256" key="6">
    <source>
        <dbReference type="SAM" id="MobiDB-lite"/>
    </source>
</evidence>
<dbReference type="SUPFAM" id="SSF55729">
    <property type="entry name" value="Acyl-CoA N-acyltransferases (Nat)"/>
    <property type="match status" value="1"/>
</dbReference>
<dbReference type="PANTHER" id="PTHR11377">
    <property type="entry name" value="N-MYRISTOYL TRANSFERASE"/>
    <property type="match status" value="1"/>
</dbReference>
<accession>A0AAV4J1A0</accession>
<dbReference type="Pfam" id="PF01233">
    <property type="entry name" value="NMT"/>
    <property type="match status" value="1"/>
</dbReference>
<evidence type="ECO:0000256" key="1">
    <source>
        <dbReference type="ARBA" id="ARBA00009469"/>
    </source>
</evidence>
<comment type="caution">
    <text evidence="8">The sequence shown here is derived from an EMBL/GenBank/DDBJ whole genome shotgun (WGS) entry which is preliminary data.</text>
</comment>
<evidence type="ECO:0000256" key="2">
    <source>
        <dbReference type="ARBA" id="ARBA00012923"/>
    </source>
</evidence>
<evidence type="ECO:0000313" key="8">
    <source>
        <dbReference type="EMBL" id="GFS16608.1"/>
    </source>
</evidence>
<dbReference type="EMBL" id="BMAT01009942">
    <property type="protein sequence ID" value="GFS16608.1"/>
    <property type="molecule type" value="Genomic_DNA"/>
</dbReference>
<keyword evidence="9" id="KW-1185">Reference proteome</keyword>
<dbReference type="InterPro" id="IPR022676">
    <property type="entry name" value="NMT_N"/>
</dbReference>
<keyword evidence="3" id="KW-0808">Transferase</keyword>
<protein>
    <recommendedName>
        <fullName evidence="2">glycylpeptide N-tetradecanoyltransferase</fullName>
        <ecNumber evidence="2">2.3.1.97</ecNumber>
    </recommendedName>
    <alternativeName>
        <fullName evidence="5">Myristoyl-CoA:protein N-myristoyltransferase</fullName>
    </alternativeName>
</protein>
<feature type="compositionally biased region" description="Basic and acidic residues" evidence="6">
    <location>
        <begin position="1"/>
        <end position="11"/>
    </location>
</feature>
<dbReference type="AlphaFoldDB" id="A0AAV4J1A0"/>
<reference evidence="8 9" key="1">
    <citation type="journal article" date="2021" name="Elife">
        <title>Chloroplast acquisition without the gene transfer in kleptoplastic sea slugs, Plakobranchus ocellatus.</title>
        <authorList>
            <person name="Maeda T."/>
            <person name="Takahashi S."/>
            <person name="Yoshida T."/>
            <person name="Shimamura S."/>
            <person name="Takaki Y."/>
            <person name="Nagai Y."/>
            <person name="Toyoda A."/>
            <person name="Suzuki Y."/>
            <person name="Arimoto A."/>
            <person name="Ishii H."/>
            <person name="Satoh N."/>
            <person name="Nishiyama T."/>
            <person name="Hasebe M."/>
            <person name="Maruyama T."/>
            <person name="Minagawa J."/>
            <person name="Obokata J."/>
            <person name="Shigenobu S."/>
        </authorList>
    </citation>
    <scope>NUCLEOTIDE SEQUENCE [LARGE SCALE GENOMIC DNA]</scope>
</reference>
<evidence type="ECO:0000256" key="4">
    <source>
        <dbReference type="ARBA" id="ARBA00023315"/>
    </source>
</evidence>
<feature type="compositionally biased region" description="Basic residues" evidence="6">
    <location>
        <begin position="39"/>
        <end position="49"/>
    </location>
</feature>